<evidence type="ECO:0000313" key="2">
    <source>
        <dbReference type="EMBL" id="RHI16158.1"/>
    </source>
</evidence>
<accession>A0A414ZH18</accession>
<comment type="caution">
    <text evidence="2">The sequence shown here is derived from an EMBL/GenBank/DDBJ whole genome shotgun (WGS) entry which is preliminary data.</text>
</comment>
<dbReference type="SUPFAM" id="SSF52540">
    <property type="entry name" value="P-loop containing nucleoside triphosphate hydrolases"/>
    <property type="match status" value="1"/>
</dbReference>
<name>A0A414ZH18_9FIRM</name>
<dbReference type="InterPro" id="IPR007111">
    <property type="entry name" value="NACHT_NTPase"/>
</dbReference>
<dbReference type="InterPro" id="IPR027417">
    <property type="entry name" value="P-loop_NTPase"/>
</dbReference>
<feature type="domain" description="NACHT" evidence="1">
    <location>
        <begin position="76"/>
        <end position="230"/>
    </location>
</feature>
<dbReference type="AlphaFoldDB" id="A0A414ZH18"/>
<dbReference type="Pfam" id="PF05729">
    <property type="entry name" value="NACHT"/>
    <property type="match status" value="1"/>
</dbReference>
<reference evidence="2 3" key="1">
    <citation type="submission" date="2018-08" db="EMBL/GenBank/DDBJ databases">
        <title>A genome reference for cultivated species of the human gut microbiota.</title>
        <authorList>
            <person name="Zou Y."/>
            <person name="Xue W."/>
            <person name="Luo G."/>
        </authorList>
    </citation>
    <scope>NUCLEOTIDE SEQUENCE [LARGE SCALE GENOMIC DNA]</scope>
    <source>
        <strain evidence="2 3">AM16-11</strain>
    </source>
</reference>
<dbReference type="Proteomes" id="UP000285865">
    <property type="component" value="Unassembled WGS sequence"/>
</dbReference>
<protein>
    <submittedName>
        <fullName evidence="2">NACHT domain-containing protein</fullName>
    </submittedName>
</protein>
<dbReference type="Gene3D" id="3.40.50.300">
    <property type="entry name" value="P-loop containing nucleotide triphosphate hydrolases"/>
    <property type="match status" value="1"/>
</dbReference>
<dbReference type="EMBL" id="QRKN01000031">
    <property type="protein sequence ID" value="RHI16158.1"/>
    <property type="molecule type" value="Genomic_DNA"/>
</dbReference>
<organism evidence="2 3">
    <name type="scientific">Agathobacter rectalis</name>
    <dbReference type="NCBI Taxonomy" id="39491"/>
    <lineage>
        <taxon>Bacteria</taxon>
        <taxon>Bacillati</taxon>
        <taxon>Bacillota</taxon>
        <taxon>Clostridia</taxon>
        <taxon>Lachnospirales</taxon>
        <taxon>Lachnospiraceae</taxon>
        <taxon>Agathobacter</taxon>
    </lineage>
</organism>
<evidence type="ECO:0000313" key="3">
    <source>
        <dbReference type="Proteomes" id="UP000285865"/>
    </source>
</evidence>
<sequence>MTQKLIYLLDQFEFEKFYVPPILRCTSTEQEISNHVHFVRRDYYRYRVSYYHDKERKVGEESYDDWRYIFDNSGIVYVTGGPGYGKSLFLKKIINDFEKINIFNSTEYLVIYGDLKAFYSEGDKPLSMVTFLQDSMVKETLMDRKFFPIEMIEYYLKLGRCLILFDALDEVEKQKREDLHKRIIAYFKNQNPNNKICITSRSRGFIPEKDVEVFDILPLDREQIESYVDNIIKLGKFDKKDKKIFLEQAEVLVNKGFLNSFLILSLLINIYKAERELPENKMELYQKCFEYIAYKREKEKTKAKFDWNLISYMMKENTFMELARMCFPNNCDIGKKEIVEMLCDTYKGKYTSMVETERAAENFLIFCSDRTELFVPAAGEDRFKFFHRSFFEFFYAQYIFVRVSNVEKVYELLKKFDVDSEVFELTLAMMKQKDEMRYQELVEYLFDEADKEASMSRTKFVAFNILTLGMQVIDDNIYIQRYIDYILKNSEQIVRNIKYISSDYIIYSLINENKEYVDKVNKIYNPYSTAHVIISFLNMYQEFDTYLGQRKYQEIKEEPGIEFFSGRFYVRTLENFYVRFFLENTDYSSILDEISEEKFENLMIQCKLTKRRREKYQRLLSEYLLLDKERQSNLQKMMLTNPRIVKII</sequence>
<evidence type="ECO:0000259" key="1">
    <source>
        <dbReference type="Pfam" id="PF05729"/>
    </source>
</evidence>
<proteinExistence type="predicted"/>
<gene>
    <name evidence="2" type="ORF">DW172_16575</name>
</gene>